<protein>
    <submittedName>
        <fullName evidence="1">Uncharacterized protein</fullName>
    </submittedName>
</protein>
<reference evidence="1 2" key="1">
    <citation type="submission" date="2020-04" db="EMBL/GenBank/DDBJ databases">
        <title>Genome analysis and antimicrobial resistance characteristics of Chryseobacterium aquaticum isolated from farmed salmonids.</title>
        <authorList>
            <person name="Saticioglu I.B."/>
            <person name="Duman M."/>
            <person name="Altun S."/>
        </authorList>
    </citation>
    <scope>NUCLEOTIDE SEQUENCE [LARGE SCALE GENOMIC DNA]</scope>
    <source>
        <strain evidence="1 2">C-174</strain>
    </source>
</reference>
<dbReference type="Proteomes" id="UP000548067">
    <property type="component" value="Unassembled WGS sequence"/>
</dbReference>
<comment type="caution">
    <text evidence="1">The sequence shown here is derived from an EMBL/GenBank/DDBJ whole genome shotgun (WGS) entry which is preliminary data.</text>
</comment>
<dbReference type="AlphaFoldDB" id="A0A848N4L4"/>
<evidence type="ECO:0000313" key="1">
    <source>
        <dbReference type="EMBL" id="NMR33339.1"/>
    </source>
</evidence>
<dbReference type="RefSeq" id="WP_169320393.1">
    <property type="nucleotide sequence ID" value="NZ_JABCJF010000001.1"/>
</dbReference>
<sequence length="55" mass="6526">MVQEGFQQLDKFIFEKWDEKENFEPHRIHSEDNVYDVISNALNISTLNGKSIEEL</sequence>
<dbReference type="EMBL" id="JABCJF010000001">
    <property type="protein sequence ID" value="NMR33339.1"/>
    <property type="molecule type" value="Genomic_DNA"/>
</dbReference>
<proteinExistence type="predicted"/>
<name>A0A848N4L4_9FLAO</name>
<accession>A0A848N4L4</accession>
<evidence type="ECO:0000313" key="2">
    <source>
        <dbReference type="Proteomes" id="UP000548067"/>
    </source>
</evidence>
<gene>
    <name evidence="1" type="ORF">HIO71_03860</name>
</gene>
<organism evidence="1 2">
    <name type="scientific">Chryseobacterium aquaticum</name>
    <dbReference type="NCBI Taxonomy" id="452084"/>
    <lineage>
        <taxon>Bacteria</taxon>
        <taxon>Pseudomonadati</taxon>
        <taxon>Bacteroidota</taxon>
        <taxon>Flavobacteriia</taxon>
        <taxon>Flavobacteriales</taxon>
        <taxon>Weeksellaceae</taxon>
        <taxon>Chryseobacterium group</taxon>
        <taxon>Chryseobacterium</taxon>
    </lineage>
</organism>